<evidence type="ECO:0000313" key="5">
    <source>
        <dbReference type="Proteomes" id="UP000005940"/>
    </source>
</evidence>
<protein>
    <recommendedName>
        <fullName evidence="3">TauD/TfdA-like domain-containing protein</fullName>
    </recommendedName>
</protein>
<keyword evidence="5" id="KW-1185">Reference proteome</keyword>
<reference evidence="4 5" key="1">
    <citation type="journal article" date="2012" name="J. Bacteriol.">
        <title>Draft genome of Streptomyces tsukubaensis NRRL 18488, the producer of the clinically important immunosuppressant tacrolimus (FK506).</title>
        <authorList>
            <person name="Barreiro C."/>
            <person name="Prieto C."/>
            <person name="Sola-Landa A."/>
            <person name="Solera E."/>
            <person name="Martinez-Castro M."/>
            <person name="Perez-Redondo R."/>
            <person name="Garcia-Estrada C."/>
            <person name="Aparicio J.F."/>
            <person name="Fernandez-Martinez L.T."/>
            <person name="Santos-Aberturas J."/>
            <person name="Salehi-Najafabadi Z."/>
            <person name="Rodriguez-Garcia A."/>
            <person name="Tauch A."/>
            <person name="Martin J.F."/>
        </authorList>
    </citation>
    <scope>NUCLEOTIDE SEQUENCE [LARGE SCALE GENOMIC DNA]</scope>
    <source>
        <strain evidence="5">DSM 42081 / NBRC 108919 / NRRL 18488 / 9993</strain>
    </source>
</reference>
<dbReference type="Gene3D" id="3.60.130.10">
    <property type="entry name" value="Clavaminate synthase-like"/>
    <property type="match status" value="1"/>
</dbReference>
<evidence type="ECO:0000256" key="2">
    <source>
        <dbReference type="ARBA" id="ARBA00023004"/>
    </source>
</evidence>
<organism evidence="4 5">
    <name type="scientific">Streptomyces tsukubensis (strain DSM 42081 / NBRC 108919 / NRRL 18488 / 9993)</name>
    <dbReference type="NCBI Taxonomy" id="1114943"/>
    <lineage>
        <taxon>Bacteria</taxon>
        <taxon>Bacillati</taxon>
        <taxon>Actinomycetota</taxon>
        <taxon>Actinomycetes</taxon>
        <taxon>Kitasatosporales</taxon>
        <taxon>Streptomycetaceae</taxon>
        <taxon>Streptomyces</taxon>
    </lineage>
</organism>
<gene>
    <name evidence="4" type="ORF">STSU_003475</name>
</gene>
<accession>I2NA56</accession>
<dbReference type="InterPro" id="IPR003819">
    <property type="entry name" value="TauD/TfdA-like"/>
</dbReference>
<keyword evidence="1" id="KW-0560">Oxidoreductase</keyword>
<evidence type="ECO:0000256" key="1">
    <source>
        <dbReference type="ARBA" id="ARBA00023002"/>
    </source>
</evidence>
<dbReference type="SUPFAM" id="SSF51197">
    <property type="entry name" value="Clavaminate synthase-like"/>
    <property type="match status" value="1"/>
</dbReference>
<dbReference type="EMBL" id="CP029159">
    <property type="protein sequence ID" value="QKM66361.1"/>
    <property type="molecule type" value="Genomic_DNA"/>
</dbReference>
<sequence length="280" mass="31931">MTTHHAFDPVRFEVPEQMIRNTTHDRLREVVMPYARRYLDGDPGCFVLTGLEDLRPDELHTFAVTASTALGELLPQDSAGTLVREVRYRGVELGEGATGRYSDSRGGGNLHTDSPHRLGMVPDYFTLTCVHQAAVGGDLVLVRLADLVKRLGEHPGVLDTLRLPVRFDTRDNAPGAPRTVLRPVLENKYGRDRIHYLREYIEIGHRQPGAPPLTDHQILAFDLLDSLLDSPDLWSRDRLREGEMIFIDNRWTLHGRVEFQDRQGDHQRLMLRTWITERSS</sequence>
<proteinExistence type="predicted"/>
<dbReference type="Proteomes" id="UP000005940">
    <property type="component" value="Chromosome"/>
</dbReference>
<feature type="domain" description="TauD/TfdA-like" evidence="3">
    <location>
        <begin position="91"/>
        <end position="274"/>
    </location>
</feature>
<dbReference type="RefSeq" id="WP_006345248.1">
    <property type="nucleotide sequence ID" value="NZ_CP029159.1"/>
</dbReference>
<dbReference type="Pfam" id="PF02668">
    <property type="entry name" value="TauD"/>
    <property type="match status" value="1"/>
</dbReference>
<evidence type="ECO:0000259" key="3">
    <source>
        <dbReference type="Pfam" id="PF02668"/>
    </source>
</evidence>
<keyword evidence="2" id="KW-0408">Iron</keyword>
<dbReference type="GO" id="GO:0016491">
    <property type="term" value="F:oxidoreductase activity"/>
    <property type="evidence" value="ECO:0007669"/>
    <property type="project" value="UniProtKB-KW"/>
</dbReference>
<dbReference type="AlphaFoldDB" id="I2NA56"/>
<name>I2NA56_STRT9</name>
<evidence type="ECO:0000313" key="4">
    <source>
        <dbReference type="EMBL" id="QKM66361.1"/>
    </source>
</evidence>
<dbReference type="InterPro" id="IPR042098">
    <property type="entry name" value="TauD-like_sf"/>
</dbReference>